<evidence type="ECO:0000313" key="1">
    <source>
        <dbReference type="EMBL" id="KAJ9601400.1"/>
    </source>
</evidence>
<sequence>LLLQYFYLCLSVYDKLILRLPILLSFAVHEQTHLTRIRGMAYEDARTDLHINTQRSRKFYVSLYKSSLTRLLGLRNHTPSPTYPSPFGKFLAAYIICGEDGGQL</sequence>
<dbReference type="AlphaFoldDB" id="A0AAD8ALL1"/>
<comment type="caution">
    <text evidence="1">The sequence shown here is derived from an EMBL/GenBank/DDBJ whole genome shotgun (WGS) entry which is preliminary data.</text>
</comment>
<feature type="non-terminal residue" evidence="1">
    <location>
        <position position="104"/>
    </location>
</feature>
<proteinExistence type="predicted"/>
<dbReference type="Proteomes" id="UP001233999">
    <property type="component" value="Unassembled WGS sequence"/>
</dbReference>
<protein>
    <submittedName>
        <fullName evidence="1">Uncharacterized protein</fullName>
    </submittedName>
</protein>
<accession>A0AAD8ALL1</accession>
<feature type="non-terminal residue" evidence="1">
    <location>
        <position position="1"/>
    </location>
</feature>
<gene>
    <name evidence="1" type="ORF">L9F63_000424</name>
</gene>
<keyword evidence="2" id="KW-1185">Reference proteome</keyword>
<evidence type="ECO:0000313" key="2">
    <source>
        <dbReference type="Proteomes" id="UP001233999"/>
    </source>
</evidence>
<reference evidence="1" key="1">
    <citation type="journal article" date="2023" name="IScience">
        <title>Live-bearing cockroach genome reveals convergent evolutionary mechanisms linked to viviparity in insects and beyond.</title>
        <authorList>
            <person name="Fouks B."/>
            <person name="Harrison M.C."/>
            <person name="Mikhailova A.A."/>
            <person name="Marchal E."/>
            <person name="English S."/>
            <person name="Carruthers M."/>
            <person name="Jennings E.C."/>
            <person name="Chiamaka E.L."/>
            <person name="Frigard R.A."/>
            <person name="Pippel M."/>
            <person name="Attardo G.M."/>
            <person name="Benoit J.B."/>
            <person name="Bornberg-Bauer E."/>
            <person name="Tobe S.S."/>
        </authorList>
    </citation>
    <scope>NUCLEOTIDE SEQUENCE</scope>
    <source>
        <strain evidence="1">Stay&amp;Tobe</strain>
    </source>
</reference>
<organism evidence="1 2">
    <name type="scientific">Diploptera punctata</name>
    <name type="common">Pacific beetle cockroach</name>
    <dbReference type="NCBI Taxonomy" id="6984"/>
    <lineage>
        <taxon>Eukaryota</taxon>
        <taxon>Metazoa</taxon>
        <taxon>Ecdysozoa</taxon>
        <taxon>Arthropoda</taxon>
        <taxon>Hexapoda</taxon>
        <taxon>Insecta</taxon>
        <taxon>Pterygota</taxon>
        <taxon>Neoptera</taxon>
        <taxon>Polyneoptera</taxon>
        <taxon>Dictyoptera</taxon>
        <taxon>Blattodea</taxon>
        <taxon>Blaberoidea</taxon>
        <taxon>Blaberidae</taxon>
        <taxon>Diplopterinae</taxon>
        <taxon>Diploptera</taxon>
    </lineage>
</organism>
<reference evidence="1" key="2">
    <citation type="submission" date="2023-05" db="EMBL/GenBank/DDBJ databases">
        <authorList>
            <person name="Fouks B."/>
        </authorList>
    </citation>
    <scope>NUCLEOTIDE SEQUENCE</scope>
    <source>
        <strain evidence="1">Stay&amp;Tobe</strain>
        <tissue evidence="1">Testes</tissue>
    </source>
</reference>
<name>A0AAD8ALL1_DIPPU</name>
<dbReference type="EMBL" id="JASPKZ010000018">
    <property type="protein sequence ID" value="KAJ9601400.1"/>
    <property type="molecule type" value="Genomic_DNA"/>
</dbReference>